<evidence type="ECO:0000313" key="6">
    <source>
        <dbReference type="EMBL" id="KAJ7968403.1"/>
    </source>
</evidence>
<dbReference type="Proteomes" id="UP001163823">
    <property type="component" value="Chromosome 5"/>
</dbReference>
<gene>
    <name evidence="6" type="ORF">O6P43_012509</name>
</gene>
<keyword evidence="3" id="KW-0460">Magnesium</keyword>
<dbReference type="InterPro" id="IPR005630">
    <property type="entry name" value="Terpene_synthase_metal-bd"/>
</dbReference>
<proteinExistence type="predicted"/>
<dbReference type="InterPro" id="IPR036965">
    <property type="entry name" value="Terpene_synth_N_sf"/>
</dbReference>
<dbReference type="InterPro" id="IPR001906">
    <property type="entry name" value="Terpene_synth_N"/>
</dbReference>
<dbReference type="InterPro" id="IPR050148">
    <property type="entry name" value="Terpene_synthase-like"/>
</dbReference>
<keyword evidence="2" id="KW-0479">Metal-binding</keyword>
<feature type="domain" description="Terpene synthase N-terminal" evidence="4">
    <location>
        <begin position="4"/>
        <end position="127"/>
    </location>
</feature>
<dbReference type="GO" id="GO:0000287">
    <property type="term" value="F:magnesium ion binding"/>
    <property type="evidence" value="ECO:0007669"/>
    <property type="project" value="InterPro"/>
</dbReference>
<dbReference type="InterPro" id="IPR008949">
    <property type="entry name" value="Isoprenoid_synthase_dom_sf"/>
</dbReference>
<dbReference type="Pfam" id="PF01397">
    <property type="entry name" value="Terpene_synth"/>
    <property type="match status" value="1"/>
</dbReference>
<protein>
    <submittedName>
        <fullName evidence="6">Linalool synthase</fullName>
    </submittedName>
</protein>
<dbReference type="EMBL" id="JARAOO010000005">
    <property type="protein sequence ID" value="KAJ7968403.1"/>
    <property type="molecule type" value="Genomic_DNA"/>
</dbReference>
<dbReference type="Pfam" id="PF03936">
    <property type="entry name" value="Terpene_synth_C"/>
    <property type="match status" value="1"/>
</dbReference>
<dbReference type="Gene3D" id="1.10.600.10">
    <property type="entry name" value="Farnesyl Diphosphate Synthase"/>
    <property type="match status" value="2"/>
</dbReference>
<dbReference type="GO" id="GO:0010333">
    <property type="term" value="F:terpene synthase activity"/>
    <property type="evidence" value="ECO:0007669"/>
    <property type="project" value="InterPro"/>
</dbReference>
<dbReference type="PANTHER" id="PTHR31225:SF234">
    <property type="entry name" value="TERPENE SYNTHASE 4-RELATED"/>
    <property type="match status" value="1"/>
</dbReference>
<feature type="domain" description="Terpene synthase metal-binding" evidence="5">
    <location>
        <begin position="193"/>
        <end position="374"/>
    </location>
</feature>
<comment type="cofactor">
    <cofactor evidence="1">
        <name>Mg(2+)</name>
        <dbReference type="ChEBI" id="CHEBI:18420"/>
    </cofactor>
</comment>
<evidence type="ECO:0000313" key="7">
    <source>
        <dbReference type="Proteomes" id="UP001163823"/>
    </source>
</evidence>
<dbReference type="InterPro" id="IPR008930">
    <property type="entry name" value="Terpenoid_cyclase/PrenylTrfase"/>
</dbReference>
<evidence type="ECO:0000256" key="2">
    <source>
        <dbReference type="ARBA" id="ARBA00022723"/>
    </source>
</evidence>
<evidence type="ECO:0000259" key="4">
    <source>
        <dbReference type="Pfam" id="PF01397"/>
    </source>
</evidence>
<dbReference type="PANTHER" id="PTHR31225">
    <property type="entry name" value="OS04G0344100 PROTEIN-RELATED"/>
    <property type="match status" value="1"/>
</dbReference>
<organism evidence="6 7">
    <name type="scientific">Quillaja saponaria</name>
    <name type="common">Soap bark tree</name>
    <dbReference type="NCBI Taxonomy" id="32244"/>
    <lineage>
        <taxon>Eukaryota</taxon>
        <taxon>Viridiplantae</taxon>
        <taxon>Streptophyta</taxon>
        <taxon>Embryophyta</taxon>
        <taxon>Tracheophyta</taxon>
        <taxon>Spermatophyta</taxon>
        <taxon>Magnoliopsida</taxon>
        <taxon>eudicotyledons</taxon>
        <taxon>Gunneridae</taxon>
        <taxon>Pentapetalae</taxon>
        <taxon>rosids</taxon>
        <taxon>fabids</taxon>
        <taxon>Fabales</taxon>
        <taxon>Quillajaceae</taxon>
        <taxon>Quillaja</taxon>
    </lineage>
</organism>
<dbReference type="AlphaFoldDB" id="A0AAD7M262"/>
<reference evidence="6" key="1">
    <citation type="journal article" date="2023" name="Science">
        <title>Elucidation of the pathway for biosynthesis of saponin adjuvants from the soapbark tree.</title>
        <authorList>
            <person name="Reed J."/>
            <person name="Orme A."/>
            <person name="El-Demerdash A."/>
            <person name="Owen C."/>
            <person name="Martin L.B.B."/>
            <person name="Misra R.C."/>
            <person name="Kikuchi S."/>
            <person name="Rejzek M."/>
            <person name="Martin A.C."/>
            <person name="Harkess A."/>
            <person name="Leebens-Mack J."/>
            <person name="Louveau T."/>
            <person name="Stephenson M.J."/>
            <person name="Osbourn A."/>
        </authorList>
    </citation>
    <scope>NUCLEOTIDE SEQUENCE</scope>
    <source>
        <strain evidence="6">S10</strain>
    </source>
</reference>
<name>A0AAD7M262_QUISA</name>
<accession>A0AAD7M262</accession>
<dbReference type="SUPFAM" id="SSF48576">
    <property type="entry name" value="Terpenoid synthases"/>
    <property type="match status" value="1"/>
</dbReference>
<comment type="caution">
    <text evidence="6">The sequence shown here is derived from an EMBL/GenBank/DDBJ whole genome shotgun (WGS) entry which is preliminary data.</text>
</comment>
<evidence type="ECO:0000259" key="5">
    <source>
        <dbReference type="Pfam" id="PF03936"/>
    </source>
</evidence>
<dbReference type="KEGG" id="qsa:O6P43_012509"/>
<dbReference type="GO" id="GO:0016114">
    <property type="term" value="P:terpenoid biosynthetic process"/>
    <property type="evidence" value="ECO:0007669"/>
    <property type="project" value="InterPro"/>
</dbReference>
<dbReference type="SUPFAM" id="SSF48239">
    <property type="entry name" value="Terpenoid cyclases/Protein prenyltransferases"/>
    <property type="match status" value="1"/>
</dbReference>
<evidence type="ECO:0000256" key="3">
    <source>
        <dbReference type="ARBA" id="ARBA00022842"/>
    </source>
</evidence>
<keyword evidence="7" id="KW-1185">Reference proteome</keyword>
<evidence type="ECO:0000256" key="1">
    <source>
        <dbReference type="ARBA" id="ARBA00001946"/>
    </source>
</evidence>
<sequence length="424" mass="48617">MDGLVLVDNIQRLGMEYYFEEEIEAALQRQFLMFNTQSSIDPSEHELYKVALRFRLLRQGGHCVHASVFNNLKDKKGKIRGTFCEDIKGLIGLYETSHLSIECEDNLDEVGELSRLHLNDWLSRHHDFHSRARVVESTLRHPFHKNLPRFMPRSFYSNNYQKGWISTALQELANMDSNIVKSIHLKEILRFPDELTLLTDAVNRWDLQAAEQLPDYMEICFKALYDITNEFACKVYRKHGWNPIDTLRKSWAKLLNAFLVEAQWLVSGPLPKADEYLKNGIITAGVHVALVHTFFMLGEGIYKETVSLMDDIPGIISSTSTILRLSDDLESAKAEKQDGLDGSYLDCYMKEHQGVSTEDANDHVTHMISTAWKQLNQQCLTSNSFPSSFTKACLNAARMVPLMYSYDKNSLSGLEEHVRSLLLQ</sequence>
<dbReference type="Gene3D" id="1.50.10.130">
    <property type="entry name" value="Terpene synthase, N-terminal domain"/>
    <property type="match status" value="1"/>
</dbReference>